<evidence type="ECO:0000259" key="6">
    <source>
        <dbReference type="Pfam" id="PF07992"/>
    </source>
</evidence>
<dbReference type="RefSeq" id="WP_345973452.1">
    <property type="nucleotide sequence ID" value="NZ_CP147920.1"/>
</dbReference>
<keyword evidence="5" id="KW-0560">Oxidoreductase</keyword>
<keyword evidence="3" id="KW-0285">Flavoprotein</keyword>
<feature type="domain" description="FAD/NAD(P)-binding" evidence="6">
    <location>
        <begin position="4"/>
        <end position="318"/>
    </location>
</feature>
<dbReference type="PANTHER" id="PTHR42913:SF3">
    <property type="entry name" value="64 KDA MITOCHONDRIAL NADH DEHYDROGENASE (EUROFUNG)"/>
    <property type="match status" value="1"/>
</dbReference>
<sequence length="399" mass="44440">MTKRVIIVGGGYAGVRAMQHLSARPYIQVTLIDKNPFHYLQTEAYALIAQQATLVDVTVDLPALCESYAYAAFVKAEVTGIDFEAKKVVTETRDYYYDYIILAMGSRTFFPDTIPGLHDYAHGVKSLKNAFRFRQQFEQQLFARMNSEGDEECRRFNIVVAGAGLSGVEIAAELADYTGWFMQKNRMLCDSIDVHLIASRDEVLAGMHPYLQAKAKARLQKLGVNVIFGSRVAAVEPNEAVLDSGRRVAFDFMIYAGGIIAPRLVHTLDVERNKKGQIAVHRTLAIVGKEDAFAIGDVADIRAEDGRPLPATANGAEKSAALAVLNLLRCNRSEPMLERSIRLEGYMVALGRFNAAVVIFGRIKFSGFLGYVMKRLITDRYKFLLDSTAYKAFRRRPKG</sequence>
<keyword evidence="4" id="KW-0274">FAD</keyword>
<accession>A0ABZ3HC28</accession>
<dbReference type="Pfam" id="PF07992">
    <property type="entry name" value="Pyr_redox_2"/>
    <property type="match status" value="1"/>
</dbReference>
<proteinExistence type="inferred from homology"/>
<dbReference type="PRINTS" id="PR00368">
    <property type="entry name" value="FADPNR"/>
</dbReference>
<reference evidence="7 8" key="1">
    <citation type="submission" date="2024-03" db="EMBL/GenBank/DDBJ databases">
        <title>Sulfurimonas sp. HSL3-1.</title>
        <authorList>
            <person name="Wang S."/>
        </authorList>
    </citation>
    <scope>NUCLEOTIDE SEQUENCE [LARGE SCALE GENOMIC DNA]</scope>
    <source>
        <strain evidence="7 8">HSL3-1</strain>
    </source>
</reference>
<dbReference type="Gene3D" id="3.50.50.100">
    <property type="match status" value="1"/>
</dbReference>
<name>A0ABZ3HC28_9BACT</name>
<dbReference type="EMBL" id="CP147920">
    <property type="protein sequence ID" value="XAU16082.1"/>
    <property type="molecule type" value="Genomic_DNA"/>
</dbReference>
<dbReference type="Proteomes" id="UP001447842">
    <property type="component" value="Chromosome"/>
</dbReference>
<evidence type="ECO:0000313" key="7">
    <source>
        <dbReference type="EMBL" id="XAU16082.1"/>
    </source>
</evidence>
<dbReference type="PANTHER" id="PTHR42913">
    <property type="entry name" value="APOPTOSIS-INDUCING FACTOR 1"/>
    <property type="match status" value="1"/>
</dbReference>
<keyword evidence="8" id="KW-1185">Reference proteome</keyword>
<protein>
    <submittedName>
        <fullName evidence="7">FAD-dependent oxidoreductase</fullName>
    </submittedName>
</protein>
<evidence type="ECO:0000256" key="5">
    <source>
        <dbReference type="ARBA" id="ARBA00023002"/>
    </source>
</evidence>
<dbReference type="InterPro" id="IPR023753">
    <property type="entry name" value="FAD/NAD-binding_dom"/>
</dbReference>
<comment type="cofactor">
    <cofactor evidence="1">
        <name>FAD</name>
        <dbReference type="ChEBI" id="CHEBI:57692"/>
    </cofactor>
</comment>
<dbReference type="InterPro" id="IPR036188">
    <property type="entry name" value="FAD/NAD-bd_sf"/>
</dbReference>
<dbReference type="PRINTS" id="PR00469">
    <property type="entry name" value="PNDRDTASEII"/>
</dbReference>
<comment type="similarity">
    <text evidence="2">Belongs to the NADH dehydrogenase family.</text>
</comment>
<gene>
    <name evidence="7" type="ORF">WCY31_05085</name>
</gene>
<dbReference type="InterPro" id="IPR051169">
    <property type="entry name" value="NADH-Q_oxidoreductase"/>
</dbReference>
<organism evidence="7 8">
    <name type="scientific">Sulfurimonas diazotrophicus</name>
    <dbReference type="NCBI Taxonomy" id="3131939"/>
    <lineage>
        <taxon>Bacteria</taxon>
        <taxon>Pseudomonadati</taxon>
        <taxon>Campylobacterota</taxon>
        <taxon>Epsilonproteobacteria</taxon>
        <taxon>Campylobacterales</taxon>
        <taxon>Sulfurimonadaceae</taxon>
        <taxon>Sulfurimonas</taxon>
    </lineage>
</organism>
<evidence type="ECO:0000256" key="1">
    <source>
        <dbReference type="ARBA" id="ARBA00001974"/>
    </source>
</evidence>
<dbReference type="SUPFAM" id="SSF51905">
    <property type="entry name" value="FAD/NAD(P)-binding domain"/>
    <property type="match status" value="1"/>
</dbReference>
<evidence type="ECO:0000256" key="3">
    <source>
        <dbReference type="ARBA" id="ARBA00022630"/>
    </source>
</evidence>
<evidence type="ECO:0000256" key="4">
    <source>
        <dbReference type="ARBA" id="ARBA00022827"/>
    </source>
</evidence>
<evidence type="ECO:0000256" key="2">
    <source>
        <dbReference type="ARBA" id="ARBA00005272"/>
    </source>
</evidence>
<evidence type="ECO:0000313" key="8">
    <source>
        <dbReference type="Proteomes" id="UP001447842"/>
    </source>
</evidence>